<dbReference type="PANTHER" id="PTHR10587">
    <property type="entry name" value="GLYCOSYL TRANSFERASE-RELATED"/>
    <property type="match status" value="1"/>
</dbReference>
<evidence type="ECO:0000256" key="2">
    <source>
        <dbReference type="SAM" id="SignalP"/>
    </source>
</evidence>
<dbReference type="CDD" id="cd10917">
    <property type="entry name" value="CE4_NodB_like_6s_7s"/>
    <property type="match status" value="1"/>
</dbReference>
<evidence type="ECO:0000313" key="4">
    <source>
        <dbReference type="EMBL" id="XDQ82821.1"/>
    </source>
</evidence>
<evidence type="ECO:0000259" key="3">
    <source>
        <dbReference type="PROSITE" id="PS51677"/>
    </source>
</evidence>
<dbReference type="PROSITE" id="PS51257">
    <property type="entry name" value="PROKAR_LIPOPROTEIN"/>
    <property type="match status" value="1"/>
</dbReference>
<dbReference type="EMBL" id="CP163445">
    <property type="protein sequence ID" value="XDQ82821.1"/>
    <property type="molecule type" value="Genomic_DNA"/>
</dbReference>
<feature type="chain" id="PRO_5044195282" evidence="2">
    <location>
        <begin position="32"/>
        <end position="343"/>
    </location>
</feature>
<dbReference type="PROSITE" id="PS51677">
    <property type="entry name" value="NODB"/>
    <property type="match status" value="1"/>
</dbReference>
<dbReference type="PANTHER" id="PTHR10587:SF134">
    <property type="entry name" value="SECRETED PROTEIN"/>
    <property type="match status" value="1"/>
</dbReference>
<dbReference type="GO" id="GO:0016810">
    <property type="term" value="F:hydrolase activity, acting on carbon-nitrogen (but not peptide) bonds"/>
    <property type="evidence" value="ECO:0007669"/>
    <property type="project" value="InterPro"/>
</dbReference>
<dbReference type="InterPro" id="IPR002509">
    <property type="entry name" value="NODB_dom"/>
</dbReference>
<keyword evidence="2" id="KW-0732">Signal</keyword>
<feature type="compositionally biased region" description="Low complexity" evidence="1">
    <location>
        <begin position="74"/>
        <end position="83"/>
    </location>
</feature>
<dbReference type="AlphaFoldDB" id="A0AB39TUS9"/>
<dbReference type="RefSeq" id="WP_369185080.1">
    <property type="nucleotide sequence ID" value="NZ_CP163445.1"/>
</dbReference>
<dbReference type="Pfam" id="PF01522">
    <property type="entry name" value="Polysacc_deac_1"/>
    <property type="match status" value="1"/>
</dbReference>
<reference evidence="4" key="1">
    <citation type="submission" date="2024-07" db="EMBL/GenBank/DDBJ databases">
        <authorList>
            <person name="Yu S.T."/>
        </authorList>
    </citation>
    <scope>NUCLEOTIDE SEQUENCE</scope>
    <source>
        <strain evidence="4">Y1</strain>
    </source>
</reference>
<dbReference type="SUPFAM" id="SSF88713">
    <property type="entry name" value="Glycoside hydrolase/deacetylase"/>
    <property type="match status" value="1"/>
</dbReference>
<protein>
    <submittedName>
        <fullName evidence="4">Polysaccharide deacetylase family protein</fullName>
    </submittedName>
</protein>
<sequence length="343" mass="37372">MRGSRQNRQGRHPARTGLLATVCLSAVVAGCAGPAGPARPAPERPAANAAANAANAANGAKAVNAATAAAEGTAANGTANAAPPQLPGLARKEEETSSEAAARQEAAVRAAFETAQRWGLERPPIKAPQRPATRAALTPMTGVKIKDGLPPVVYRVPTDDKVVFLTVDDGWEKDPEFNRMAEELGIPLSAFVSDYLARENYGYFRDLHAQGVEINNHTINHRNLKVLDYETQRGEICNQQDQLEQQIGVRPRLFRPPYGEYNDDTLRAAASCGVQAVPLWNEEAFPDHMDYRYDDREFHPGDIILTHFRGPDIWKATMPDLLRKVVNDVTAAGFSLGRLDDYL</sequence>
<dbReference type="Gene3D" id="3.20.20.370">
    <property type="entry name" value="Glycoside hydrolase/deacetylase"/>
    <property type="match status" value="1"/>
</dbReference>
<accession>A0AB39TUS9</accession>
<evidence type="ECO:0000256" key="1">
    <source>
        <dbReference type="SAM" id="MobiDB-lite"/>
    </source>
</evidence>
<dbReference type="InterPro" id="IPR050248">
    <property type="entry name" value="Polysacc_deacetylase_ArnD"/>
</dbReference>
<dbReference type="GO" id="GO:0005975">
    <property type="term" value="P:carbohydrate metabolic process"/>
    <property type="evidence" value="ECO:0007669"/>
    <property type="project" value="InterPro"/>
</dbReference>
<organism evidence="4">
    <name type="scientific">Streptomyces sp. Y1</name>
    <dbReference type="NCBI Taxonomy" id="3238634"/>
    <lineage>
        <taxon>Bacteria</taxon>
        <taxon>Bacillati</taxon>
        <taxon>Actinomycetota</taxon>
        <taxon>Actinomycetes</taxon>
        <taxon>Kitasatosporales</taxon>
        <taxon>Streptomycetaceae</taxon>
        <taxon>Streptomyces</taxon>
    </lineage>
</organism>
<proteinExistence type="predicted"/>
<feature type="domain" description="NodB homology" evidence="3">
    <location>
        <begin position="161"/>
        <end position="343"/>
    </location>
</feature>
<feature type="signal peptide" evidence="2">
    <location>
        <begin position="1"/>
        <end position="31"/>
    </location>
</feature>
<feature type="region of interest" description="Disordered" evidence="1">
    <location>
        <begin position="74"/>
        <end position="103"/>
    </location>
</feature>
<name>A0AB39TUS9_9ACTN</name>
<gene>
    <name evidence="4" type="ORF">AB2U05_32135</name>
</gene>
<dbReference type="InterPro" id="IPR011330">
    <property type="entry name" value="Glyco_hydro/deAcase_b/a-brl"/>
</dbReference>